<organism evidence="2 3">
    <name type="scientific">Protopolystoma xenopodis</name>
    <dbReference type="NCBI Taxonomy" id="117903"/>
    <lineage>
        <taxon>Eukaryota</taxon>
        <taxon>Metazoa</taxon>
        <taxon>Spiralia</taxon>
        <taxon>Lophotrochozoa</taxon>
        <taxon>Platyhelminthes</taxon>
        <taxon>Monogenea</taxon>
        <taxon>Polyopisthocotylea</taxon>
        <taxon>Polystomatidea</taxon>
        <taxon>Polystomatidae</taxon>
        <taxon>Protopolystoma</taxon>
    </lineage>
</organism>
<name>A0A448WVH1_9PLAT</name>
<feature type="compositionally biased region" description="Polar residues" evidence="1">
    <location>
        <begin position="125"/>
        <end position="134"/>
    </location>
</feature>
<proteinExistence type="predicted"/>
<sequence length="305" mass="32574">MPADCESAKSSHAHSDEVARLLEDSQTPLARILAGYSSMCSQQSSSHALKNSSNPINSCPIIKDVLPRWPLVEQASTEISCLLADARKSLEEILPRGYQPISAIRLPDLHLTRETPRRTPRRQSQRLFSANSQEVSESLMGYSPNMGVCGDSMASSDSELSSSQDSCSAEDEDGDDEYGYSFVTTDEVRLLPKAVGITSKDEKMSILPPNLDGAPPLCPNSINSKAPPMLLLIGDGLCDSNTQNPAINDVNMSSSAHPISGEALYSIDPPDGFSRSIRPSRALSTAVNSSGMGVTPLITNCSSTG</sequence>
<evidence type="ECO:0000313" key="2">
    <source>
        <dbReference type="EMBL" id="VEL21154.1"/>
    </source>
</evidence>
<feature type="non-terminal residue" evidence="2">
    <location>
        <position position="1"/>
    </location>
</feature>
<protein>
    <submittedName>
        <fullName evidence="2">Uncharacterized protein</fullName>
    </submittedName>
</protein>
<reference evidence="2" key="1">
    <citation type="submission" date="2018-11" db="EMBL/GenBank/DDBJ databases">
        <authorList>
            <consortium name="Pathogen Informatics"/>
        </authorList>
    </citation>
    <scope>NUCLEOTIDE SEQUENCE</scope>
</reference>
<keyword evidence="3" id="KW-1185">Reference proteome</keyword>
<dbReference type="AlphaFoldDB" id="A0A448WVH1"/>
<gene>
    <name evidence="2" type="ORF">PXEA_LOCUS14594</name>
</gene>
<feature type="region of interest" description="Disordered" evidence="1">
    <location>
        <begin position="113"/>
        <end position="134"/>
    </location>
</feature>
<feature type="region of interest" description="Disordered" evidence="1">
    <location>
        <begin position="150"/>
        <end position="181"/>
    </location>
</feature>
<feature type="compositionally biased region" description="Low complexity" evidence="1">
    <location>
        <begin position="151"/>
        <end position="167"/>
    </location>
</feature>
<dbReference type="Proteomes" id="UP000784294">
    <property type="component" value="Unassembled WGS sequence"/>
</dbReference>
<dbReference type="EMBL" id="CAAALY010049865">
    <property type="protein sequence ID" value="VEL21154.1"/>
    <property type="molecule type" value="Genomic_DNA"/>
</dbReference>
<accession>A0A448WVH1</accession>
<comment type="caution">
    <text evidence="2">The sequence shown here is derived from an EMBL/GenBank/DDBJ whole genome shotgun (WGS) entry which is preliminary data.</text>
</comment>
<evidence type="ECO:0000256" key="1">
    <source>
        <dbReference type="SAM" id="MobiDB-lite"/>
    </source>
</evidence>
<evidence type="ECO:0000313" key="3">
    <source>
        <dbReference type="Proteomes" id="UP000784294"/>
    </source>
</evidence>
<feature type="compositionally biased region" description="Acidic residues" evidence="1">
    <location>
        <begin position="168"/>
        <end position="178"/>
    </location>
</feature>